<keyword evidence="2" id="KW-1185">Reference proteome</keyword>
<sequence length="201" mass="22926">MPLSKPVRRQLLHTRQVQCQGFERTDGLWDIEAHITDVKTHNVDNAERGGYVGAGEPFHDMWMRLTLDRSMHIHHVEAVIDASPFPHCPGIAGRFRQLEGTRIGPGWHRQARETFSGIQGCTHLHELLAPLATTAIQTLWPSEESEIMELAANVMLDRCHGWSRHQELIRKYIPHLYVPADTHVSDEQDSAIPDQSSRRHS</sequence>
<dbReference type="RefSeq" id="WP_181739015.1">
    <property type="nucleotide sequence ID" value="NZ_JACEMT010000044.1"/>
</dbReference>
<comment type="caution">
    <text evidence="1">The sequence shown here is derived from an EMBL/GenBank/DDBJ whole genome shotgun (WGS) entry which is preliminary data.</text>
</comment>
<proteinExistence type="predicted"/>
<evidence type="ECO:0000313" key="2">
    <source>
        <dbReference type="Proteomes" id="UP000538931"/>
    </source>
</evidence>
<dbReference type="InterPro" id="IPR021312">
    <property type="entry name" value="DUF2889"/>
</dbReference>
<dbReference type="AlphaFoldDB" id="A0A7W2ACA1"/>
<organism evidence="1 2">
    <name type="scientific">Marinobacterium marinum</name>
    <dbReference type="NCBI Taxonomy" id="2756129"/>
    <lineage>
        <taxon>Bacteria</taxon>
        <taxon>Pseudomonadati</taxon>
        <taxon>Pseudomonadota</taxon>
        <taxon>Gammaproteobacteria</taxon>
        <taxon>Oceanospirillales</taxon>
        <taxon>Oceanospirillaceae</taxon>
        <taxon>Marinobacterium</taxon>
    </lineage>
</organism>
<dbReference type="Pfam" id="PF11136">
    <property type="entry name" value="DUF2889"/>
    <property type="match status" value="1"/>
</dbReference>
<name>A0A7W2ACA1_9GAMM</name>
<dbReference type="Proteomes" id="UP000538931">
    <property type="component" value="Unassembled WGS sequence"/>
</dbReference>
<gene>
    <name evidence="1" type="ORF">H1S06_08080</name>
</gene>
<dbReference type="EMBL" id="JACEMT010000044">
    <property type="protein sequence ID" value="MBA4502317.1"/>
    <property type="molecule type" value="Genomic_DNA"/>
</dbReference>
<accession>A0A7W2ACA1</accession>
<protein>
    <submittedName>
        <fullName evidence="1">DUF2889 domain-containing protein</fullName>
    </submittedName>
</protein>
<reference evidence="1 2" key="1">
    <citation type="submission" date="2020-07" db="EMBL/GenBank/DDBJ databases">
        <title>Bacterium isolated from marien macroalgae.</title>
        <authorList>
            <person name="Zhu K."/>
            <person name="Lu D."/>
            <person name="Du Z."/>
        </authorList>
    </citation>
    <scope>NUCLEOTIDE SEQUENCE [LARGE SCALE GENOMIC DNA]</scope>
    <source>
        <strain evidence="1 2">3-1745</strain>
    </source>
</reference>
<evidence type="ECO:0000313" key="1">
    <source>
        <dbReference type="EMBL" id="MBA4502317.1"/>
    </source>
</evidence>